<dbReference type="Proteomes" id="UP001595851">
    <property type="component" value="Unassembled WGS sequence"/>
</dbReference>
<name>A0ABV8GL52_9ACTN</name>
<evidence type="ECO:0000313" key="1">
    <source>
        <dbReference type="EMBL" id="MFC4014690.1"/>
    </source>
</evidence>
<dbReference type="EMBL" id="JBHSBI010000036">
    <property type="protein sequence ID" value="MFC4014690.1"/>
    <property type="molecule type" value="Genomic_DNA"/>
</dbReference>
<dbReference type="RefSeq" id="WP_379534525.1">
    <property type="nucleotide sequence ID" value="NZ_JBHSBI010000036.1"/>
</dbReference>
<reference evidence="2" key="1">
    <citation type="journal article" date="2019" name="Int. J. Syst. Evol. Microbiol.">
        <title>The Global Catalogue of Microorganisms (GCM) 10K type strain sequencing project: providing services to taxonomists for standard genome sequencing and annotation.</title>
        <authorList>
            <consortium name="The Broad Institute Genomics Platform"/>
            <consortium name="The Broad Institute Genome Sequencing Center for Infectious Disease"/>
            <person name="Wu L."/>
            <person name="Ma J."/>
        </authorList>
    </citation>
    <scope>NUCLEOTIDE SEQUENCE [LARGE SCALE GENOMIC DNA]</scope>
    <source>
        <strain evidence="2">TBRC 1276</strain>
    </source>
</reference>
<accession>A0ABV8GL52</accession>
<keyword evidence="2" id="KW-1185">Reference proteome</keyword>
<sequence length="45" mass="4636">MKRVKITMEIPVWVIRLGGVALAAAGLVALVKSGGTIDLSIGSSR</sequence>
<evidence type="ECO:0000313" key="2">
    <source>
        <dbReference type="Proteomes" id="UP001595851"/>
    </source>
</evidence>
<protein>
    <submittedName>
        <fullName evidence="1">Uncharacterized protein</fullName>
    </submittedName>
</protein>
<comment type="caution">
    <text evidence="1">The sequence shown here is derived from an EMBL/GenBank/DDBJ whole genome shotgun (WGS) entry which is preliminary data.</text>
</comment>
<gene>
    <name evidence="1" type="ORF">ACFOY2_46220</name>
</gene>
<organism evidence="1 2">
    <name type="scientific">Nonomuraea purpurea</name>
    <dbReference type="NCBI Taxonomy" id="1849276"/>
    <lineage>
        <taxon>Bacteria</taxon>
        <taxon>Bacillati</taxon>
        <taxon>Actinomycetota</taxon>
        <taxon>Actinomycetes</taxon>
        <taxon>Streptosporangiales</taxon>
        <taxon>Streptosporangiaceae</taxon>
        <taxon>Nonomuraea</taxon>
    </lineage>
</organism>
<proteinExistence type="predicted"/>